<name>A0ABP8LRB1_9MICO</name>
<dbReference type="InterPro" id="IPR037161">
    <property type="entry name" value="Semialdehyde_DH-like_C"/>
</dbReference>
<reference evidence="5" key="1">
    <citation type="journal article" date="2019" name="Int. J. Syst. Evol. Microbiol.">
        <title>The Global Catalogue of Microorganisms (GCM) 10K type strain sequencing project: providing services to taxonomists for standard genome sequencing and annotation.</title>
        <authorList>
            <consortium name="The Broad Institute Genomics Platform"/>
            <consortium name="The Broad Institute Genome Sequencing Center for Infectious Disease"/>
            <person name="Wu L."/>
            <person name="Ma J."/>
        </authorList>
    </citation>
    <scope>NUCLEOTIDE SEQUENCE [LARGE SCALE GENOMIC DNA]</scope>
    <source>
        <strain evidence="5">JCM 17810</strain>
    </source>
</reference>
<proteinExistence type="predicted"/>
<dbReference type="InterPro" id="IPR031663">
    <property type="entry name" value="PGDH_C"/>
</dbReference>
<keyword evidence="5" id="KW-1185">Reference proteome</keyword>
<dbReference type="PANTHER" id="PTHR21363:SF0">
    <property type="entry name" value="PREPHENATE DEHYDROGENASE [NADP(+)]"/>
    <property type="match status" value="1"/>
</dbReference>
<feature type="domain" description="6-phosphogluconate dehydrogenase NADP-binding" evidence="2">
    <location>
        <begin position="9"/>
        <end position="94"/>
    </location>
</feature>
<evidence type="ECO:0000313" key="4">
    <source>
        <dbReference type="EMBL" id="GAA4433605.1"/>
    </source>
</evidence>
<gene>
    <name evidence="4" type="ORF">GCM10023169_40650</name>
</gene>
<evidence type="ECO:0000259" key="3">
    <source>
        <dbReference type="Pfam" id="PF16896"/>
    </source>
</evidence>
<sequence length="287" mass="30815">MTTTTQTYSIAVIGAGGKMGTRVSDNLVKTDHTVFYSESSPAGQERIRAAGRKLTDTPEAVRDADIVVLAVPDLALAAVTADIVPQLKPGAIVLTLDPAAAYAGLLATRDDVVQAVAHPCHPSIFLQRTTPEEYADTFGGIAAPQDAIAAIESDDPAKREIVEATVRAIYAPVVDVHWVTIKQLAQLEPTLVETIACMIGDLLKEALDEAVDTMGVPEPAARAILLGHTQVALANGLRGDNPFSDACLIAMEYGREAIIKDDWKRVFRDDELDKNLARMLHLEAIER</sequence>
<organism evidence="4 5">
    <name type="scientific">Georgenia halophila</name>
    <dbReference type="NCBI Taxonomy" id="620889"/>
    <lineage>
        <taxon>Bacteria</taxon>
        <taxon>Bacillati</taxon>
        <taxon>Actinomycetota</taxon>
        <taxon>Actinomycetes</taxon>
        <taxon>Micrococcales</taxon>
        <taxon>Bogoriellaceae</taxon>
        <taxon>Georgenia</taxon>
    </lineage>
</organism>
<evidence type="ECO:0000259" key="2">
    <source>
        <dbReference type="Pfam" id="PF03446"/>
    </source>
</evidence>
<dbReference type="EMBL" id="BAABGN010000015">
    <property type="protein sequence ID" value="GAA4433605.1"/>
    <property type="molecule type" value="Genomic_DNA"/>
</dbReference>
<dbReference type="SUPFAM" id="SSF51735">
    <property type="entry name" value="NAD(P)-binding Rossmann-fold domains"/>
    <property type="match status" value="1"/>
</dbReference>
<dbReference type="Gene3D" id="1.10.3640.10">
    <property type="entry name" value="Semialdehyde dehydrogenase-like, C-terminal"/>
    <property type="match status" value="1"/>
</dbReference>
<feature type="domain" description="Phosphogluconate dehydrogenase (decarboxylating) C-terminal" evidence="3">
    <location>
        <begin position="127"/>
        <end position="279"/>
    </location>
</feature>
<dbReference type="InterPro" id="IPR006115">
    <property type="entry name" value="6PGDH_NADP-bd"/>
</dbReference>
<evidence type="ECO:0000313" key="5">
    <source>
        <dbReference type="Proteomes" id="UP001500622"/>
    </source>
</evidence>
<dbReference type="RefSeq" id="WP_345219096.1">
    <property type="nucleotide sequence ID" value="NZ_BAABGN010000015.1"/>
</dbReference>
<protein>
    <submittedName>
        <fullName evidence="4">Phosphogluconate dehydrogenase C-terminal domain-containing protein</fullName>
    </submittedName>
</protein>
<evidence type="ECO:0000256" key="1">
    <source>
        <dbReference type="ARBA" id="ARBA00023002"/>
    </source>
</evidence>
<dbReference type="Proteomes" id="UP001500622">
    <property type="component" value="Unassembled WGS sequence"/>
</dbReference>
<dbReference type="PANTHER" id="PTHR21363">
    <property type="entry name" value="PREPHENATE DEHYDROGENASE"/>
    <property type="match status" value="1"/>
</dbReference>
<accession>A0ABP8LRB1</accession>
<dbReference type="InterPro" id="IPR050812">
    <property type="entry name" value="Preph/Arog_dehydrog"/>
</dbReference>
<keyword evidence="1" id="KW-0560">Oxidoreductase</keyword>
<dbReference type="Pfam" id="PF16896">
    <property type="entry name" value="PGDH_C"/>
    <property type="match status" value="1"/>
</dbReference>
<comment type="caution">
    <text evidence="4">The sequence shown here is derived from an EMBL/GenBank/DDBJ whole genome shotgun (WGS) entry which is preliminary data.</text>
</comment>
<dbReference type="InterPro" id="IPR036291">
    <property type="entry name" value="NAD(P)-bd_dom_sf"/>
</dbReference>
<dbReference type="Pfam" id="PF03446">
    <property type="entry name" value="NAD_binding_2"/>
    <property type="match status" value="1"/>
</dbReference>
<dbReference type="Gene3D" id="3.40.50.720">
    <property type="entry name" value="NAD(P)-binding Rossmann-like Domain"/>
    <property type="match status" value="1"/>
</dbReference>